<dbReference type="Gene3D" id="3.30.70.1440">
    <property type="entry name" value="Multidrug efflux transporter AcrB pore domain"/>
    <property type="match status" value="1"/>
</dbReference>
<dbReference type="Gene3D" id="3.30.2090.10">
    <property type="entry name" value="Multidrug efflux transporter AcrB TolC docking domain, DN and DC subdomains"/>
    <property type="match status" value="2"/>
</dbReference>
<dbReference type="AlphaFoldDB" id="A0A538SV45"/>
<keyword evidence="4 7" id="KW-0812">Transmembrane</keyword>
<evidence type="ECO:0000256" key="5">
    <source>
        <dbReference type="ARBA" id="ARBA00022989"/>
    </source>
</evidence>
<feature type="transmembrane region" description="Helical" evidence="7">
    <location>
        <begin position="683"/>
        <end position="711"/>
    </location>
</feature>
<dbReference type="Gene3D" id="3.30.70.1430">
    <property type="entry name" value="Multidrug efflux transporter AcrB pore domain"/>
    <property type="match status" value="1"/>
</dbReference>
<evidence type="ECO:0000256" key="7">
    <source>
        <dbReference type="SAM" id="Phobius"/>
    </source>
</evidence>
<protein>
    <submittedName>
        <fullName evidence="8">Efflux RND transporter permease subunit</fullName>
    </submittedName>
</protein>
<sequence length="818" mass="89140">IRSVADVEQIPVKLGPGGVPITVRDIAAVHLGPEPRRGIAELDGRGEVVGGIVIMRQKQNALRVIEGIKRRLGEVRGSFPPGVQLVVTYDRSDLILRAVRTLWHELAQEMLIVSLVIVFFLFHFRSALIPILSLPVAVLLAFIPMAGQGLTANIMSLGGIAVAIGAMVDASIIMVENVHKKLETWVAGGKQGSREAAIIQGLQEVGRPIFFALVVITISFLPIFTLQGTEGRLFKPLAYTKTYSMAFAALLAVTLAPALAAWFIRGRIRPEREHPVSRSLVSGYAPVVRWVVRRRRAVVAGAALLLLSTIPIVLLLGSEFMPPLNEGTLLYMPTAPPGMSQTEAASVLQQMDAQLKGVPEVQTVFGKAGRARTATDPAPLSMFETVVTLKPESQWRAGMTWETLIAEMDGKLRYPGMPNIWWMPIQTRNEMLATGVRSAVGIKVFGPDLSEIERVAVQVENAVRDVPGTRSAFADRLTGGRYLDFDIDRSAAARYGLTVGDVEEVIEAAIGGATVTQTVEGRERYTVALRYARELRDEPDALARVLVATPAGAQVPLGQLAKLEFRNGPPMIQEEDGQLAGLVSVDVAGRPLGSYVRDAQRAVAEKVQLPPGYRIDWSGQFQYLQRAQARLAWVIPVTLLIGFLLLYLNLRSVPEAGIVMLAVPFSLIGAVWLVWLLHYNLSVAVWVGMIALAGLDAETGTIMLLYLNLAYRSRRETGRLRDRAELAEAIVEGAAHRIRPKMMTVCAILFGLLPIMWGHGAGADVMKRIASPMVGGVITSFVLELLVYPAIFAWWKGRDLPEHPAEVAPRNIQTGGMS</sequence>
<feature type="transmembrane region" description="Helical" evidence="7">
    <location>
        <begin position="297"/>
        <end position="317"/>
    </location>
</feature>
<dbReference type="EMBL" id="VBOV01000270">
    <property type="protein sequence ID" value="TMQ55262.1"/>
    <property type="molecule type" value="Genomic_DNA"/>
</dbReference>
<comment type="caution">
    <text evidence="8">The sequence shown here is derived from an EMBL/GenBank/DDBJ whole genome shotgun (WGS) entry which is preliminary data.</text>
</comment>
<dbReference type="SUPFAM" id="SSF82714">
    <property type="entry name" value="Multidrug efflux transporter AcrB TolC docking domain, DN and DC subdomains"/>
    <property type="match status" value="1"/>
</dbReference>
<keyword evidence="6 7" id="KW-0472">Membrane</keyword>
<feature type="transmembrane region" description="Helical" evidence="7">
    <location>
        <begin position="631"/>
        <end position="650"/>
    </location>
</feature>
<feature type="transmembrane region" description="Helical" evidence="7">
    <location>
        <begin position="209"/>
        <end position="226"/>
    </location>
</feature>
<feature type="transmembrane region" description="Helical" evidence="7">
    <location>
        <begin position="110"/>
        <end position="143"/>
    </location>
</feature>
<accession>A0A538SV45</accession>
<feature type="transmembrane region" description="Helical" evidence="7">
    <location>
        <begin position="742"/>
        <end position="761"/>
    </location>
</feature>
<dbReference type="GO" id="GO:0042910">
    <property type="term" value="F:xenobiotic transmembrane transporter activity"/>
    <property type="evidence" value="ECO:0007669"/>
    <property type="project" value="TreeGrafter"/>
</dbReference>
<name>A0A538SV45_UNCEI</name>
<organism evidence="8 9">
    <name type="scientific">Eiseniibacteriota bacterium</name>
    <dbReference type="NCBI Taxonomy" id="2212470"/>
    <lineage>
        <taxon>Bacteria</taxon>
        <taxon>Candidatus Eiseniibacteriota</taxon>
    </lineage>
</organism>
<dbReference type="Proteomes" id="UP000320913">
    <property type="component" value="Unassembled WGS sequence"/>
</dbReference>
<dbReference type="NCBIfam" id="TIGR00914">
    <property type="entry name" value="2A0601"/>
    <property type="match status" value="1"/>
</dbReference>
<evidence type="ECO:0000313" key="8">
    <source>
        <dbReference type="EMBL" id="TMQ55262.1"/>
    </source>
</evidence>
<reference evidence="8 9" key="1">
    <citation type="journal article" date="2019" name="Nat. Microbiol.">
        <title>Mediterranean grassland soil C-N compound turnover is dependent on rainfall and depth, and is mediated by genomically divergent microorganisms.</title>
        <authorList>
            <person name="Diamond S."/>
            <person name="Andeer P.F."/>
            <person name="Li Z."/>
            <person name="Crits-Christoph A."/>
            <person name="Burstein D."/>
            <person name="Anantharaman K."/>
            <person name="Lane K.R."/>
            <person name="Thomas B.C."/>
            <person name="Pan C."/>
            <person name="Northen T.R."/>
            <person name="Banfield J.F."/>
        </authorList>
    </citation>
    <scope>NUCLEOTIDE SEQUENCE [LARGE SCALE GENOMIC DNA]</scope>
    <source>
        <strain evidence="8">WS_5</strain>
    </source>
</reference>
<proteinExistence type="predicted"/>
<gene>
    <name evidence="8" type="ORF">E6K75_09635</name>
</gene>
<evidence type="ECO:0000256" key="1">
    <source>
        <dbReference type="ARBA" id="ARBA00004651"/>
    </source>
</evidence>
<evidence type="ECO:0000256" key="3">
    <source>
        <dbReference type="ARBA" id="ARBA00022475"/>
    </source>
</evidence>
<evidence type="ECO:0000256" key="4">
    <source>
        <dbReference type="ARBA" id="ARBA00022692"/>
    </source>
</evidence>
<comment type="subcellular location">
    <subcellularLocation>
        <location evidence="1">Cell membrane</location>
        <topology evidence="1">Multi-pass membrane protein</topology>
    </subcellularLocation>
</comment>
<dbReference type="SUPFAM" id="SSF82866">
    <property type="entry name" value="Multidrug efflux transporter AcrB transmembrane domain"/>
    <property type="match status" value="2"/>
</dbReference>
<dbReference type="PANTHER" id="PTHR32063:SF19">
    <property type="entry name" value="CATION EFFLUX SYSTEM PROTEIN CUSA"/>
    <property type="match status" value="1"/>
</dbReference>
<dbReference type="GO" id="GO:0005886">
    <property type="term" value="C:plasma membrane"/>
    <property type="evidence" value="ECO:0007669"/>
    <property type="project" value="UniProtKB-SubCell"/>
</dbReference>
<feature type="transmembrane region" description="Helical" evidence="7">
    <location>
        <begin position="657"/>
        <end position="677"/>
    </location>
</feature>
<dbReference type="Pfam" id="PF00873">
    <property type="entry name" value="ACR_tran"/>
    <property type="match status" value="1"/>
</dbReference>
<dbReference type="GO" id="GO:0008324">
    <property type="term" value="F:monoatomic cation transmembrane transporter activity"/>
    <property type="evidence" value="ECO:0007669"/>
    <property type="project" value="InterPro"/>
</dbReference>
<dbReference type="Gene3D" id="3.30.70.1320">
    <property type="entry name" value="Multidrug efflux transporter AcrB pore domain like"/>
    <property type="match status" value="1"/>
</dbReference>
<feature type="non-terminal residue" evidence="8">
    <location>
        <position position="1"/>
    </location>
</feature>
<evidence type="ECO:0000256" key="6">
    <source>
        <dbReference type="ARBA" id="ARBA00023136"/>
    </source>
</evidence>
<dbReference type="PANTHER" id="PTHR32063">
    <property type="match status" value="1"/>
</dbReference>
<keyword evidence="3" id="KW-1003">Cell membrane</keyword>
<keyword evidence="5 7" id="KW-1133">Transmembrane helix</keyword>
<feature type="transmembrane region" description="Helical" evidence="7">
    <location>
        <begin position="246"/>
        <end position="264"/>
    </location>
</feature>
<dbReference type="PRINTS" id="PR00702">
    <property type="entry name" value="ACRIFLAVINRP"/>
</dbReference>
<dbReference type="SUPFAM" id="SSF82693">
    <property type="entry name" value="Multidrug efflux transporter AcrB pore domain, PN1, PN2, PC1 and PC2 subdomains"/>
    <property type="match status" value="1"/>
</dbReference>
<feature type="transmembrane region" description="Helical" evidence="7">
    <location>
        <begin position="773"/>
        <end position="795"/>
    </location>
</feature>
<feature type="transmembrane region" description="Helical" evidence="7">
    <location>
        <begin position="155"/>
        <end position="175"/>
    </location>
</feature>
<dbReference type="InterPro" id="IPR001036">
    <property type="entry name" value="Acrflvin-R"/>
</dbReference>
<dbReference type="InterPro" id="IPR004763">
    <property type="entry name" value="CusA-like"/>
</dbReference>
<dbReference type="Gene3D" id="1.20.1640.10">
    <property type="entry name" value="Multidrug efflux transporter AcrB transmembrane domain"/>
    <property type="match status" value="2"/>
</dbReference>
<dbReference type="InterPro" id="IPR027463">
    <property type="entry name" value="AcrB_DN_DC_subdom"/>
</dbReference>
<evidence type="ECO:0000313" key="9">
    <source>
        <dbReference type="Proteomes" id="UP000320913"/>
    </source>
</evidence>
<keyword evidence="2" id="KW-0813">Transport</keyword>
<evidence type="ECO:0000256" key="2">
    <source>
        <dbReference type="ARBA" id="ARBA00022448"/>
    </source>
</evidence>